<keyword evidence="3" id="KW-1185">Reference proteome</keyword>
<dbReference type="Pfam" id="PF04389">
    <property type="entry name" value="Peptidase_M28"/>
    <property type="match status" value="1"/>
</dbReference>
<dbReference type="RefSeq" id="WP_344250918.1">
    <property type="nucleotide sequence ID" value="NZ_BAAAPM010000011.1"/>
</dbReference>
<dbReference type="InterPro" id="IPR045175">
    <property type="entry name" value="M28_fam"/>
</dbReference>
<dbReference type="SUPFAM" id="SSF53187">
    <property type="entry name" value="Zn-dependent exopeptidases"/>
    <property type="match status" value="1"/>
</dbReference>
<evidence type="ECO:0000259" key="1">
    <source>
        <dbReference type="Pfam" id="PF04389"/>
    </source>
</evidence>
<proteinExistence type="predicted"/>
<dbReference type="Proteomes" id="UP001501138">
    <property type="component" value="Unassembled WGS sequence"/>
</dbReference>
<dbReference type="Gene3D" id="2.120.10.70">
    <property type="entry name" value="Fucose-specific lectin"/>
    <property type="match status" value="1"/>
</dbReference>
<dbReference type="PANTHER" id="PTHR12147:SF26">
    <property type="entry name" value="PEPTIDASE M28 DOMAIN-CONTAINING PROTEIN"/>
    <property type="match status" value="1"/>
</dbReference>
<dbReference type="SUPFAM" id="SSF89372">
    <property type="entry name" value="Fucose-specific lectin"/>
    <property type="match status" value="1"/>
</dbReference>
<dbReference type="EMBL" id="BAAAPM010000011">
    <property type="protein sequence ID" value="GAA1741935.1"/>
    <property type="molecule type" value="Genomic_DNA"/>
</dbReference>
<organism evidence="2 3">
    <name type="scientific">Isoptericola hypogeus</name>
    <dbReference type="NCBI Taxonomy" id="300179"/>
    <lineage>
        <taxon>Bacteria</taxon>
        <taxon>Bacillati</taxon>
        <taxon>Actinomycetota</taxon>
        <taxon>Actinomycetes</taxon>
        <taxon>Micrococcales</taxon>
        <taxon>Promicromonosporaceae</taxon>
        <taxon>Isoptericola</taxon>
    </lineage>
</organism>
<evidence type="ECO:0000313" key="3">
    <source>
        <dbReference type="Proteomes" id="UP001501138"/>
    </source>
</evidence>
<name>A0ABN2JXT4_9MICO</name>
<sequence length="442" mass="45420">MSAPTPDVAGAHWARLGDRTVRWADDDAASRSGTAPTGRLLLVTQVGRAFQDAHPGVSPVLAHGRHVVVADTHPSILDEQDGLCWRAEPLPVDAVVVGVPATRASPAARADARVGDVVGALSADRFADDVATLAAFPTRHSLSAGFAASASWAEARCATLGLATSRQTVTVGPGTSANVVADLPGVGTQPRDVVLLTAHLDSVNLPGGPSAPAPGADDNASGCAAALELVRALAGRPWRDDLRVVLFGGEEQGLHGSTQYVAALPLPERARIRAILNMDMVGTRNTAVPTVLLEGAPVSSGLVDDLAGAAATWTGLRVETSLSPFASDHVPFIDAGLPAVLTIEGGDGANGSIHSAADTVDRVDPAFALQIMRMNAATVAGWLGSVDSRPRPSGPVVAWGPDRLDVFVLGADSALHHAWWDGSAWRPSPGAFENLGGTLARE</sequence>
<dbReference type="InterPro" id="IPR007484">
    <property type="entry name" value="Peptidase_M28"/>
</dbReference>
<gene>
    <name evidence="2" type="ORF">GCM10009809_41820</name>
</gene>
<accession>A0ABN2JXT4</accession>
<comment type="caution">
    <text evidence="2">The sequence shown here is derived from an EMBL/GenBank/DDBJ whole genome shotgun (WGS) entry which is preliminary data.</text>
</comment>
<reference evidence="2 3" key="1">
    <citation type="journal article" date="2019" name="Int. J. Syst. Evol. Microbiol.">
        <title>The Global Catalogue of Microorganisms (GCM) 10K type strain sequencing project: providing services to taxonomists for standard genome sequencing and annotation.</title>
        <authorList>
            <consortium name="The Broad Institute Genomics Platform"/>
            <consortium name="The Broad Institute Genome Sequencing Center for Infectious Disease"/>
            <person name="Wu L."/>
            <person name="Ma J."/>
        </authorList>
    </citation>
    <scope>NUCLEOTIDE SEQUENCE [LARGE SCALE GENOMIC DNA]</scope>
    <source>
        <strain evidence="2 3">JCM 15589</strain>
    </source>
</reference>
<evidence type="ECO:0000313" key="2">
    <source>
        <dbReference type="EMBL" id="GAA1741935.1"/>
    </source>
</evidence>
<protein>
    <recommendedName>
        <fullName evidence="1">Peptidase M28 domain-containing protein</fullName>
    </recommendedName>
</protein>
<feature type="domain" description="Peptidase M28" evidence="1">
    <location>
        <begin position="178"/>
        <end position="378"/>
    </location>
</feature>
<dbReference type="Gene3D" id="3.40.630.10">
    <property type="entry name" value="Zn peptidases"/>
    <property type="match status" value="1"/>
</dbReference>
<dbReference type="PANTHER" id="PTHR12147">
    <property type="entry name" value="METALLOPEPTIDASE M28 FAMILY MEMBER"/>
    <property type="match status" value="1"/>
</dbReference>